<dbReference type="InterPro" id="IPR009057">
    <property type="entry name" value="Homeodomain-like_sf"/>
</dbReference>
<dbReference type="SUPFAM" id="SSF46689">
    <property type="entry name" value="Homeodomain-like"/>
    <property type="match status" value="1"/>
</dbReference>
<organism evidence="3 4">
    <name type="scientific">Dissostichus eleginoides</name>
    <name type="common">Patagonian toothfish</name>
    <name type="synonym">Dissostichus amissus</name>
    <dbReference type="NCBI Taxonomy" id="100907"/>
    <lineage>
        <taxon>Eukaryota</taxon>
        <taxon>Metazoa</taxon>
        <taxon>Chordata</taxon>
        <taxon>Craniata</taxon>
        <taxon>Vertebrata</taxon>
        <taxon>Euteleostomi</taxon>
        <taxon>Actinopterygii</taxon>
        <taxon>Neopterygii</taxon>
        <taxon>Teleostei</taxon>
        <taxon>Neoteleostei</taxon>
        <taxon>Acanthomorphata</taxon>
        <taxon>Eupercaria</taxon>
        <taxon>Perciformes</taxon>
        <taxon>Notothenioidei</taxon>
        <taxon>Nototheniidae</taxon>
        <taxon>Dissostichus</taxon>
    </lineage>
</organism>
<dbReference type="SUPFAM" id="SSF52266">
    <property type="entry name" value="SGNH hydrolase"/>
    <property type="match status" value="1"/>
</dbReference>
<feature type="region of interest" description="Disordered" evidence="1">
    <location>
        <begin position="36"/>
        <end position="58"/>
    </location>
</feature>
<feature type="non-terminal residue" evidence="3">
    <location>
        <position position="327"/>
    </location>
</feature>
<dbReference type="InterPro" id="IPR002492">
    <property type="entry name" value="Transposase_Tc1-like"/>
</dbReference>
<gene>
    <name evidence="3" type="ORF">KUDE01_011544</name>
</gene>
<dbReference type="EMBL" id="JASDAP010000004">
    <property type="protein sequence ID" value="KAK1904362.1"/>
    <property type="molecule type" value="Genomic_DNA"/>
</dbReference>
<keyword evidence="4" id="KW-1185">Reference proteome</keyword>
<proteinExistence type="predicted"/>
<dbReference type="AlphaFoldDB" id="A0AAD9CLQ7"/>
<evidence type="ECO:0000313" key="3">
    <source>
        <dbReference type="EMBL" id="KAK1904362.1"/>
    </source>
</evidence>
<reference evidence="3" key="1">
    <citation type="submission" date="2023-04" db="EMBL/GenBank/DDBJ databases">
        <title>Chromosome-level genome of Chaenocephalus aceratus.</title>
        <authorList>
            <person name="Park H."/>
        </authorList>
    </citation>
    <scope>NUCLEOTIDE SEQUENCE</scope>
    <source>
        <strain evidence="3">DE</strain>
        <tissue evidence="3">Muscle</tissue>
    </source>
</reference>
<evidence type="ECO:0000259" key="2">
    <source>
        <dbReference type="Pfam" id="PF01498"/>
    </source>
</evidence>
<protein>
    <submittedName>
        <fullName evidence="3">Transposable element Tcb1 transposase</fullName>
    </submittedName>
</protein>
<dbReference type="GO" id="GO:0015074">
    <property type="term" value="P:DNA integration"/>
    <property type="evidence" value="ECO:0007669"/>
    <property type="project" value="InterPro"/>
</dbReference>
<evidence type="ECO:0000313" key="4">
    <source>
        <dbReference type="Proteomes" id="UP001228049"/>
    </source>
</evidence>
<feature type="domain" description="Transposase Tc1-like" evidence="2">
    <location>
        <begin position="64"/>
        <end position="125"/>
    </location>
</feature>
<evidence type="ECO:0000256" key="1">
    <source>
        <dbReference type="SAM" id="MobiDB-lite"/>
    </source>
</evidence>
<sequence>DKARAIGQLEAVVPVRRVAALCGVSPGNISKLRTKFRETGEVKDRPRRGRPRKTTPPEDRFLTLASLRNRRLSSRDLQARFAQQDHRQISDQTVRNRLHMAGLRAYKAARKPAMTALHRQARLRWPGPHPQCGTISGRGYVPRLLPRHQGFAVQKAPVSRSSPPVRSSAVLRRPRNIEDSRVSGNHPDIMGNTGAATIIRDKTPTSPGVHKVVLSFGLNDNRDKRNPTLLENYLKKLLNASRDTFPNAEIHLPIINISAYPTPNHIVNIRILNQLILHTHQSLPKLRRSAYATLEDHVHWSPDTANSMWEHWSSFLGLGNPSLTLHP</sequence>
<dbReference type="Pfam" id="PF01498">
    <property type="entry name" value="HTH_Tnp_Tc3_2"/>
    <property type="match status" value="1"/>
</dbReference>
<dbReference type="GO" id="GO:0003677">
    <property type="term" value="F:DNA binding"/>
    <property type="evidence" value="ECO:0007669"/>
    <property type="project" value="InterPro"/>
</dbReference>
<accession>A0AAD9CLQ7</accession>
<comment type="caution">
    <text evidence="3">The sequence shown here is derived from an EMBL/GenBank/DDBJ whole genome shotgun (WGS) entry which is preliminary data.</text>
</comment>
<dbReference type="Proteomes" id="UP001228049">
    <property type="component" value="Unassembled WGS sequence"/>
</dbReference>
<dbReference type="GO" id="GO:0006313">
    <property type="term" value="P:DNA transposition"/>
    <property type="evidence" value="ECO:0007669"/>
    <property type="project" value="InterPro"/>
</dbReference>
<name>A0AAD9CLQ7_DISEL</name>